<gene>
    <name evidence="2" type="ORF">CEXT_198371</name>
</gene>
<evidence type="ECO:0000256" key="1">
    <source>
        <dbReference type="SAM" id="MobiDB-lite"/>
    </source>
</evidence>
<reference evidence="2 3" key="1">
    <citation type="submission" date="2021-06" db="EMBL/GenBank/DDBJ databases">
        <title>Caerostris extrusa draft genome.</title>
        <authorList>
            <person name="Kono N."/>
            <person name="Arakawa K."/>
        </authorList>
    </citation>
    <scope>NUCLEOTIDE SEQUENCE [LARGE SCALE GENOMIC DNA]</scope>
</reference>
<feature type="region of interest" description="Disordered" evidence="1">
    <location>
        <begin position="1"/>
        <end position="26"/>
    </location>
</feature>
<evidence type="ECO:0000313" key="2">
    <source>
        <dbReference type="EMBL" id="GIY16351.1"/>
    </source>
</evidence>
<keyword evidence="3" id="KW-1185">Reference proteome</keyword>
<protein>
    <submittedName>
        <fullName evidence="2">Uncharacterized protein</fullName>
    </submittedName>
</protein>
<dbReference type="Proteomes" id="UP001054945">
    <property type="component" value="Unassembled WGS sequence"/>
</dbReference>
<feature type="compositionally biased region" description="Polar residues" evidence="1">
    <location>
        <begin position="8"/>
        <end position="26"/>
    </location>
</feature>
<name>A0AAV4R5Q3_CAEEX</name>
<sequence>MNRAISIYLNTHQTGKPPRSSNLTTSPKPILSVLTIAERDIQNSLYSSPVTALSGDTLNAVQSCTIVSDAQPRCPAQLAQPRLMASVSD</sequence>
<dbReference type="AlphaFoldDB" id="A0AAV4R5Q3"/>
<evidence type="ECO:0000313" key="3">
    <source>
        <dbReference type="Proteomes" id="UP001054945"/>
    </source>
</evidence>
<accession>A0AAV4R5Q3</accession>
<proteinExistence type="predicted"/>
<comment type="caution">
    <text evidence="2">The sequence shown here is derived from an EMBL/GenBank/DDBJ whole genome shotgun (WGS) entry which is preliminary data.</text>
</comment>
<dbReference type="EMBL" id="BPLR01007363">
    <property type="protein sequence ID" value="GIY16351.1"/>
    <property type="molecule type" value="Genomic_DNA"/>
</dbReference>
<organism evidence="2 3">
    <name type="scientific">Caerostris extrusa</name>
    <name type="common">Bark spider</name>
    <name type="synonym">Caerostris bankana</name>
    <dbReference type="NCBI Taxonomy" id="172846"/>
    <lineage>
        <taxon>Eukaryota</taxon>
        <taxon>Metazoa</taxon>
        <taxon>Ecdysozoa</taxon>
        <taxon>Arthropoda</taxon>
        <taxon>Chelicerata</taxon>
        <taxon>Arachnida</taxon>
        <taxon>Araneae</taxon>
        <taxon>Araneomorphae</taxon>
        <taxon>Entelegynae</taxon>
        <taxon>Araneoidea</taxon>
        <taxon>Araneidae</taxon>
        <taxon>Caerostris</taxon>
    </lineage>
</organism>